<evidence type="ECO:0000313" key="11">
    <source>
        <dbReference type="Ensembl" id="ENSCLMP00005034712.1"/>
    </source>
</evidence>
<reference evidence="11" key="1">
    <citation type="submission" date="2025-08" db="UniProtKB">
        <authorList>
            <consortium name="Ensembl"/>
        </authorList>
    </citation>
    <scope>IDENTIFICATION</scope>
</reference>
<dbReference type="PANTHER" id="PTHR45767">
    <property type="entry name" value="FORKHEAD BOX PROTEIN O"/>
    <property type="match status" value="1"/>
</dbReference>
<dbReference type="GeneTree" id="ENSGT00940000161401"/>
<dbReference type="KEGG" id="clum:117727187"/>
<dbReference type="InterPro" id="IPR032068">
    <property type="entry name" value="FOXO_KIX-bd"/>
</dbReference>
<dbReference type="Gene3D" id="1.10.10.10">
    <property type="entry name" value="Winged helix-like DNA-binding domain superfamily/Winged helix DNA-binding domain"/>
    <property type="match status" value="1"/>
</dbReference>
<dbReference type="GeneID" id="117727187"/>
<evidence type="ECO:0000256" key="5">
    <source>
        <dbReference type="ARBA" id="ARBA00023125"/>
    </source>
</evidence>
<dbReference type="SMART" id="SM00339">
    <property type="entry name" value="FH"/>
    <property type="match status" value="1"/>
</dbReference>
<keyword evidence="6" id="KW-0804">Transcription</keyword>
<feature type="compositionally biased region" description="Polar residues" evidence="9">
    <location>
        <begin position="386"/>
        <end position="396"/>
    </location>
</feature>
<evidence type="ECO:0000256" key="3">
    <source>
        <dbReference type="ARBA" id="ARBA00022490"/>
    </source>
</evidence>
<accession>A0A8C2ZZN2</accession>
<feature type="domain" description="Fork-head" evidence="10">
    <location>
        <begin position="131"/>
        <end position="225"/>
    </location>
</feature>
<keyword evidence="4" id="KW-0805">Transcription regulation</keyword>
<dbReference type="Pfam" id="PF16676">
    <property type="entry name" value="FOXO-TAD"/>
    <property type="match status" value="1"/>
</dbReference>
<evidence type="ECO:0000256" key="4">
    <source>
        <dbReference type="ARBA" id="ARBA00023015"/>
    </source>
</evidence>
<dbReference type="GO" id="GO:0000981">
    <property type="term" value="F:DNA-binding transcription factor activity, RNA polymerase II-specific"/>
    <property type="evidence" value="ECO:0007669"/>
    <property type="project" value="TreeGrafter"/>
</dbReference>
<dbReference type="GO" id="GO:0005634">
    <property type="term" value="C:nucleus"/>
    <property type="evidence" value="ECO:0007669"/>
    <property type="project" value="UniProtKB-SubCell"/>
</dbReference>
<dbReference type="OrthoDB" id="5954824at2759"/>
<evidence type="ECO:0000256" key="2">
    <source>
        <dbReference type="ARBA" id="ARBA00004496"/>
    </source>
</evidence>
<dbReference type="Gene3D" id="6.10.250.1690">
    <property type="match status" value="2"/>
</dbReference>
<dbReference type="SUPFAM" id="SSF46785">
    <property type="entry name" value="Winged helix' DNA-binding domain"/>
    <property type="match status" value="1"/>
</dbReference>
<dbReference type="RefSeq" id="XP_034383197.1">
    <property type="nucleotide sequence ID" value="XM_034527306.1"/>
</dbReference>
<dbReference type="PANTHER" id="PTHR45767:SF4">
    <property type="entry name" value="FORKHEAD BOX PROTEIN O3-RELATED"/>
    <property type="match status" value="1"/>
</dbReference>
<dbReference type="RefSeq" id="XP_034383198.1">
    <property type="nucleotide sequence ID" value="XM_034527307.1"/>
</dbReference>
<keyword evidence="12" id="KW-1185">Reference proteome</keyword>
<dbReference type="GO" id="GO:0001945">
    <property type="term" value="P:lymph vessel development"/>
    <property type="evidence" value="ECO:0007669"/>
    <property type="project" value="UniProtKB-ARBA"/>
</dbReference>
<feature type="region of interest" description="Disordered" evidence="9">
    <location>
        <begin position="386"/>
        <end position="455"/>
    </location>
</feature>
<name>A0A8C2ZZN2_CYCLU</name>
<keyword evidence="7 8" id="KW-0539">Nucleus</keyword>
<dbReference type="Ensembl" id="ENSCLMT00005036131.1">
    <property type="protein sequence ID" value="ENSCLMP00005034712.1"/>
    <property type="gene ID" value="ENSCLMG00005016594.1"/>
</dbReference>
<feature type="region of interest" description="Disordered" evidence="9">
    <location>
        <begin position="206"/>
        <end position="282"/>
    </location>
</feature>
<dbReference type="InterPro" id="IPR001766">
    <property type="entry name" value="Fork_head_dom"/>
</dbReference>
<feature type="region of interest" description="Disordered" evidence="9">
    <location>
        <begin position="315"/>
        <end position="348"/>
    </location>
</feature>
<dbReference type="InterPro" id="IPR036388">
    <property type="entry name" value="WH-like_DNA-bd_sf"/>
</dbReference>
<protein>
    <submittedName>
        <fullName evidence="11">Forkhead box O3b</fullName>
    </submittedName>
</protein>
<evidence type="ECO:0000256" key="9">
    <source>
        <dbReference type="SAM" id="MobiDB-lite"/>
    </source>
</evidence>
<proteinExistence type="predicted"/>
<gene>
    <name evidence="11" type="primary">foxo3b</name>
</gene>
<evidence type="ECO:0000256" key="1">
    <source>
        <dbReference type="ARBA" id="ARBA00004123"/>
    </source>
</evidence>
<keyword evidence="5 8" id="KW-0238">DNA-binding</keyword>
<feature type="region of interest" description="Disordered" evidence="9">
    <location>
        <begin position="1"/>
        <end position="107"/>
    </location>
</feature>
<dbReference type="InterPro" id="IPR030456">
    <property type="entry name" value="TF_fork_head_CS_2"/>
</dbReference>
<feature type="compositionally biased region" description="Polar residues" evidence="9">
    <location>
        <begin position="431"/>
        <end position="455"/>
    </location>
</feature>
<feature type="DNA-binding region" description="Fork-head" evidence="8">
    <location>
        <begin position="131"/>
        <end position="225"/>
    </location>
</feature>
<feature type="compositionally biased region" description="Basic residues" evidence="9">
    <location>
        <begin position="236"/>
        <end position="247"/>
    </location>
</feature>
<dbReference type="Proteomes" id="UP000694565">
    <property type="component" value="Unplaced"/>
</dbReference>
<dbReference type="InterPro" id="IPR032067">
    <property type="entry name" value="FOXO-TAD"/>
</dbReference>
<evidence type="ECO:0000256" key="7">
    <source>
        <dbReference type="ARBA" id="ARBA00023242"/>
    </source>
</evidence>
<dbReference type="InterPro" id="IPR036390">
    <property type="entry name" value="WH_DNA-bd_sf"/>
</dbReference>
<feature type="compositionally biased region" description="Polar residues" evidence="9">
    <location>
        <begin position="79"/>
        <end position="107"/>
    </location>
</feature>
<dbReference type="GO" id="GO:0005759">
    <property type="term" value="C:mitochondrial matrix"/>
    <property type="evidence" value="ECO:0007669"/>
    <property type="project" value="TreeGrafter"/>
</dbReference>
<keyword evidence="3" id="KW-0963">Cytoplasm</keyword>
<comment type="subcellular location">
    <subcellularLocation>
        <location evidence="2">Cytoplasm</location>
    </subcellularLocation>
    <subcellularLocation>
        <location evidence="1 8">Nucleus</location>
    </subcellularLocation>
</comment>
<evidence type="ECO:0000313" key="12">
    <source>
        <dbReference type="Proteomes" id="UP000694565"/>
    </source>
</evidence>
<dbReference type="FunFam" id="1.10.10.10:FF:000032">
    <property type="entry name" value="Forkhead box protein O4"/>
    <property type="match status" value="1"/>
</dbReference>
<evidence type="ECO:0000259" key="10">
    <source>
        <dbReference type="PROSITE" id="PS50039"/>
    </source>
</evidence>
<dbReference type="AlphaFoldDB" id="A0A8C2ZZN2"/>
<dbReference type="RefSeq" id="XP_034383194.1">
    <property type="nucleotide sequence ID" value="XM_034527303.1"/>
</dbReference>
<feature type="compositionally biased region" description="Low complexity" evidence="9">
    <location>
        <begin position="402"/>
        <end position="430"/>
    </location>
</feature>
<evidence type="ECO:0000256" key="6">
    <source>
        <dbReference type="ARBA" id="ARBA00023163"/>
    </source>
</evidence>
<sequence length="665" mass="70336">MAEASLPDPLPDLDVVIDPDFEPQKRPRSCTWPLPRPDSNTTKPESNDTDIIPEEEDDEDDNATPTAISVNDSGLAIDDQSSNSPVADGALSSSGQESGGSPLSATSGVLTASSLAAQQTPRKASSRRNAWGNLSYADLITKAIETAPDKRLTLSQIYDWMVRSIPYFKDKGDSNSSAGWKNSIRHNLSLHSRFIRVQNEGTGKSSWWMINPEGGKGGKAPRRRAVSMDNSNKYTKSARGRAAKKKAALQAAAAAAGEGGGDSPSGLSKWPGSPTSRSSEELDAWTDFRSRTNSNASTLSGRLSPILANPEVDEVLDDEPPLSPMLYSSPGRALSPSNATTNGKSAPTELPRLADLAGTMNLNDGLTDDLMDELLDNIDLVPTVTGPTAPNGSSGFNFVPKPNGLGSPSSTSSPSTNTSTNGGVNGFSNSIFGPNTTGSSLRPSPMQTIQENKQTSFSSISLSRFGSQTLQDLLNSDSHSHSHSDVMMTQSDPLMSQASTAAIISQNSRRGVMLRNDPVMTFGTTGGLPGTQVEILQSNNHNHSSLRSLNGGLILANEANALANAKQQLLLSPLGGNGSSSMQIDTSIFLNGTISSSGGICQDRFPTDLDLDMFNSSLECDMDSIIRNELMEPDGLDFNFDTLANMNGVGNFASTKQTSQSRVPG</sequence>
<reference evidence="11" key="2">
    <citation type="submission" date="2025-09" db="UniProtKB">
        <authorList>
            <consortium name="Ensembl"/>
        </authorList>
    </citation>
    <scope>IDENTIFICATION</scope>
</reference>
<organism evidence="11 12">
    <name type="scientific">Cyclopterus lumpus</name>
    <name type="common">Lumpsucker</name>
    <dbReference type="NCBI Taxonomy" id="8103"/>
    <lineage>
        <taxon>Eukaryota</taxon>
        <taxon>Metazoa</taxon>
        <taxon>Chordata</taxon>
        <taxon>Craniata</taxon>
        <taxon>Vertebrata</taxon>
        <taxon>Euteleostomi</taxon>
        <taxon>Actinopterygii</taxon>
        <taxon>Neopterygii</taxon>
        <taxon>Teleostei</taxon>
        <taxon>Neoteleostei</taxon>
        <taxon>Acanthomorphata</taxon>
        <taxon>Eupercaria</taxon>
        <taxon>Perciformes</taxon>
        <taxon>Cottioidei</taxon>
        <taxon>Cottales</taxon>
        <taxon>Cyclopteridae</taxon>
        <taxon>Cyclopterus</taxon>
    </lineage>
</organism>
<feature type="compositionally biased region" description="Acidic residues" evidence="9">
    <location>
        <begin position="47"/>
        <end position="62"/>
    </location>
</feature>
<dbReference type="CTD" id="2310"/>
<dbReference type="PROSITE" id="PS50039">
    <property type="entry name" value="FORK_HEAD_3"/>
    <property type="match status" value="1"/>
</dbReference>
<dbReference type="Pfam" id="PF00250">
    <property type="entry name" value="Forkhead"/>
    <property type="match status" value="1"/>
</dbReference>
<dbReference type="PRINTS" id="PR00053">
    <property type="entry name" value="FORKHEAD"/>
</dbReference>
<dbReference type="PROSITE" id="PS00658">
    <property type="entry name" value="FORK_HEAD_2"/>
    <property type="match status" value="1"/>
</dbReference>
<dbReference type="GO" id="GO:0000978">
    <property type="term" value="F:RNA polymerase II cis-regulatory region sequence-specific DNA binding"/>
    <property type="evidence" value="ECO:0007669"/>
    <property type="project" value="TreeGrafter"/>
</dbReference>
<feature type="compositionally biased region" description="Polar residues" evidence="9">
    <location>
        <begin position="335"/>
        <end position="345"/>
    </location>
</feature>
<evidence type="ECO:0000256" key="8">
    <source>
        <dbReference type="PROSITE-ProRule" id="PRU00089"/>
    </source>
</evidence>
<dbReference type="Pfam" id="PF16675">
    <property type="entry name" value="FOXO_KIX_bdg"/>
    <property type="match status" value="1"/>
</dbReference>